<dbReference type="GO" id="GO:0005737">
    <property type="term" value="C:cytoplasm"/>
    <property type="evidence" value="ECO:0007669"/>
    <property type="project" value="TreeGrafter"/>
</dbReference>
<evidence type="ECO:0000256" key="3">
    <source>
        <dbReference type="ARBA" id="ARBA00023211"/>
    </source>
</evidence>
<proteinExistence type="inferred from homology"/>
<evidence type="ECO:0000313" key="5">
    <source>
        <dbReference type="EMBL" id="CAA9433236.1"/>
    </source>
</evidence>
<dbReference type="SUPFAM" id="SSF52768">
    <property type="entry name" value="Arginase/deacetylase"/>
    <property type="match status" value="1"/>
</dbReference>
<sequence>MARPLCLVGAPTSMGAHAPGQEKAPRALRDAGIAERLTEAGLEVIDGGDGPIRRWRPDKKNRFAQNLSAVVEAARETAQRVRRFADGGGVTLVLGGDCTVELGTVAGHLTPGERVGLLYFDLHTDLNVPGSIREGALDWMGVAHLLGEDGASKALSRLGPHSPLLDGDDVFFFSHGPEQMTGWEREVFERRALKGVTADEVAADPEGAAAAALAEMEPRFDRLLVHFDVDTVDFTDLPLSEDTGRNRGLAFGSAMRALRVLLGSRRLGALTVTELNPDHGDEDGSTVGLFAEALAATLAASPALRAPG</sequence>
<protein>
    <submittedName>
        <fullName evidence="5">Arginase</fullName>
        <ecNumber evidence="5">3.5.3.1</ecNumber>
    </submittedName>
</protein>
<dbReference type="PANTHER" id="PTHR43782:SF3">
    <property type="entry name" value="ARGINASE"/>
    <property type="match status" value="1"/>
</dbReference>
<accession>A0A6J4Q8A8</accession>
<gene>
    <name evidence="5" type="ORF">AVDCRST_MAG55-2807</name>
</gene>
<dbReference type="InterPro" id="IPR023696">
    <property type="entry name" value="Ureohydrolase_dom_sf"/>
</dbReference>
<keyword evidence="2 5" id="KW-0378">Hydrolase</keyword>
<dbReference type="PROSITE" id="PS51409">
    <property type="entry name" value="ARGINASE_2"/>
    <property type="match status" value="1"/>
</dbReference>
<evidence type="ECO:0000256" key="1">
    <source>
        <dbReference type="ARBA" id="ARBA00022723"/>
    </source>
</evidence>
<reference evidence="5" key="1">
    <citation type="submission" date="2020-02" db="EMBL/GenBank/DDBJ databases">
        <authorList>
            <person name="Meier V. D."/>
        </authorList>
    </citation>
    <scope>NUCLEOTIDE SEQUENCE</scope>
    <source>
        <strain evidence="5">AVDCRST_MAG55</strain>
    </source>
</reference>
<dbReference type="GO" id="GO:0030145">
    <property type="term" value="F:manganese ion binding"/>
    <property type="evidence" value="ECO:0007669"/>
    <property type="project" value="TreeGrafter"/>
</dbReference>
<name>A0A6J4Q8A8_9ACTN</name>
<comment type="similarity">
    <text evidence="4">Belongs to the arginase family.</text>
</comment>
<dbReference type="AlphaFoldDB" id="A0A6J4Q8A8"/>
<evidence type="ECO:0000256" key="2">
    <source>
        <dbReference type="ARBA" id="ARBA00022801"/>
    </source>
</evidence>
<dbReference type="EC" id="3.5.3.1" evidence="5"/>
<evidence type="ECO:0000256" key="4">
    <source>
        <dbReference type="PROSITE-ProRule" id="PRU00742"/>
    </source>
</evidence>
<dbReference type="PRINTS" id="PR00116">
    <property type="entry name" value="ARGINASE"/>
</dbReference>
<dbReference type="InterPro" id="IPR006035">
    <property type="entry name" value="Ureohydrolase"/>
</dbReference>
<keyword evidence="1" id="KW-0479">Metal-binding</keyword>
<dbReference type="EMBL" id="CADCUZ010000139">
    <property type="protein sequence ID" value="CAA9433236.1"/>
    <property type="molecule type" value="Genomic_DNA"/>
</dbReference>
<dbReference type="PANTHER" id="PTHR43782">
    <property type="entry name" value="ARGINASE"/>
    <property type="match status" value="1"/>
</dbReference>
<dbReference type="Gene3D" id="3.40.800.10">
    <property type="entry name" value="Ureohydrolase domain"/>
    <property type="match status" value="1"/>
</dbReference>
<organism evidence="5">
    <name type="scientific">uncultured Rubrobacteraceae bacterium</name>
    <dbReference type="NCBI Taxonomy" id="349277"/>
    <lineage>
        <taxon>Bacteria</taxon>
        <taxon>Bacillati</taxon>
        <taxon>Actinomycetota</taxon>
        <taxon>Rubrobacteria</taxon>
        <taxon>Rubrobacterales</taxon>
        <taxon>Rubrobacteraceae</taxon>
        <taxon>environmental samples</taxon>
    </lineage>
</organism>
<keyword evidence="3" id="KW-0464">Manganese</keyword>
<dbReference type="Pfam" id="PF00491">
    <property type="entry name" value="Arginase"/>
    <property type="match status" value="1"/>
</dbReference>
<dbReference type="GO" id="GO:0004053">
    <property type="term" value="F:arginase activity"/>
    <property type="evidence" value="ECO:0007669"/>
    <property type="project" value="UniProtKB-EC"/>
</dbReference>